<feature type="non-terminal residue" evidence="2">
    <location>
        <position position="78"/>
    </location>
</feature>
<dbReference type="EMBL" id="GG663503">
    <property type="protein sequence ID" value="EFD43157.2"/>
    <property type="molecule type" value="Genomic_DNA"/>
</dbReference>
<evidence type="ECO:0000313" key="3">
    <source>
        <dbReference type="Proteomes" id="UP000005088"/>
    </source>
</evidence>
<accession>A0A9P2M3M5</accession>
<dbReference type="AlphaFoldDB" id="A0A9P2M3M5"/>
<dbReference type="InterPro" id="IPR038332">
    <property type="entry name" value="PPE_sf"/>
</dbReference>
<proteinExistence type="predicted"/>
<dbReference type="InterPro" id="IPR000084">
    <property type="entry name" value="PE-PGRS_N"/>
</dbReference>
<gene>
    <name evidence="2" type="ORF">TBOG_01992</name>
</gene>
<protein>
    <submittedName>
        <fullName evidence="2">PE-PGRS family protein</fullName>
    </submittedName>
</protein>
<feature type="domain" description="PE" evidence="1">
    <location>
        <begin position="9"/>
        <end position="72"/>
    </location>
</feature>
<dbReference type="Pfam" id="PF00934">
    <property type="entry name" value="PE"/>
    <property type="match status" value="1"/>
</dbReference>
<dbReference type="Proteomes" id="UP000005088">
    <property type="component" value="Unassembled WGS sequence"/>
</dbReference>
<dbReference type="SUPFAM" id="SSF140459">
    <property type="entry name" value="PE/PPE dimer-like"/>
    <property type="match status" value="1"/>
</dbReference>
<reference evidence="3" key="1">
    <citation type="submission" date="2009-03" db="EMBL/GenBank/DDBJ databases">
        <title>The Genome Sequence of Mycobacterium africanum strain K85 (originally listed here as Mycobacterium tuberculosis).</title>
        <authorList>
            <consortium name="The Broad Institute Genome Sequencing Platform"/>
            <person name="Small P."/>
            <person name="Gagneaux S."/>
            <person name="Hopewell P."/>
            <person name="Young S.K."/>
            <person name="Kodira C.D."/>
            <person name="Zeng Q."/>
            <person name="Koehrsen M."/>
            <person name="Alvarado L."/>
            <person name="Berlin A."/>
            <person name="Borenstein D."/>
            <person name="Chen Z."/>
            <person name="Engels R."/>
            <person name="Freedman E."/>
            <person name="Gellesch M."/>
            <person name="Goldberg J."/>
            <person name="Griggs A."/>
            <person name="Gujja S."/>
            <person name="Heiman D."/>
            <person name="Hepburn T."/>
            <person name="Howarth C."/>
            <person name="Jen D."/>
            <person name="Larson L."/>
            <person name="Lewis B."/>
            <person name="Mehta T."/>
            <person name="Park D."/>
            <person name="Pearson M."/>
            <person name="Roberts A."/>
            <person name="Saif S."/>
            <person name="Shea T."/>
            <person name="Shenoy N."/>
            <person name="Sisk P."/>
            <person name="Stolte C."/>
            <person name="Sykes S."/>
            <person name="Walk T."/>
            <person name="White J."/>
            <person name="Yandava C."/>
            <person name="Nusbaum C."/>
            <person name="Galagan J."/>
            <person name="Birren B."/>
        </authorList>
    </citation>
    <scope>NUCLEOTIDE SEQUENCE [LARGE SCALE GENOMIC DNA]</scope>
    <source>
        <strain evidence="3">K85</strain>
    </source>
</reference>
<sequence length="78" mass="8054">MRRCQMSFVVANTEFVSGAAGNLARLGSMISAANSAAAAQTTAVAAAGADECRRRSRRCSARTGQTYQLLSAPSRGVS</sequence>
<organism evidence="2 3">
    <name type="scientific">Mycobacterium tuberculosis variant africanum K85</name>
    <dbReference type="NCBI Taxonomy" id="611304"/>
    <lineage>
        <taxon>Bacteria</taxon>
        <taxon>Bacillati</taxon>
        <taxon>Actinomycetota</taxon>
        <taxon>Actinomycetes</taxon>
        <taxon>Mycobacteriales</taxon>
        <taxon>Mycobacteriaceae</taxon>
        <taxon>Mycobacterium</taxon>
        <taxon>Mycobacterium tuberculosis complex</taxon>
    </lineage>
</organism>
<dbReference type="Gene3D" id="1.10.287.850">
    <property type="entry name" value="HP0062-like domain"/>
    <property type="match status" value="1"/>
</dbReference>
<evidence type="ECO:0000259" key="1">
    <source>
        <dbReference type="Pfam" id="PF00934"/>
    </source>
</evidence>
<evidence type="ECO:0000313" key="2">
    <source>
        <dbReference type="EMBL" id="EFD43157.2"/>
    </source>
</evidence>
<name>A0A9P2M3M5_MYCTX</name>